<feature type="domain" description="EAL" evidence="4">
    <location>
        <begin position="784"/>
        <end position="1038"/>
    </location>
</feature>
<feature type="domain" description="PAS" evidence="2">
    <location>
        <begin position="340"/>
        <end position="398"/>
    </location>
</feature>
<dbReference type="InterPro" id="IPR013767">
    <property type="entry name" value="PAS_fold"/>
</dbReference>
<dbReference type="CDD" id="cd00130">
    <property type="entry name" value="PAS"/>
    <property type="match status" value="2"/>
</dbReference>
<dbReference type="AlphaFoldDB" id="A0A561XQM6"/>
<gene>
    <name evidence="6" type="ORF">ATF69_2367</name>
</gene>
<feature type="domain" description="PAC" evidence="3">
    <location>
        <begin position="545"/>
        <end position="596"/>
    </location>
</feature>
<dbReference type="Pfam" id="PF08448">
    <property type="entry name" value="PAS_4"/>
    <property type="match status" value="1"/>
</dbReference>
<dbReference type="SUPFAM" id="SSF141868">
    <property type="entry name" value="EAL domain-like"/>
    <property type="match status" value="1"/>
</dbReference>
<evidence type="ECO:0000259" key="4">
    <source>
        <dbReference type="PROSITE" id="PS50883"/>
    </source>
</evidence>
<dbReference type="PROSITE" id="PS50113">
    <property type="entry name" value="PAC"/>
    <property type="match status" value="2"/>
</dbReference>
<evidence type="ECO:0000256" key="1">
    <source>
        <dbReference type="SAM" id="Phobius"/>
    </source>
</evidence>
<evidence type="ECO:0000259" key="5">
    <source>
        <dbReference type="PROSITE" id="PS50887"/>
    </source>
</evidence>
<dbReference type="InterPro" id="IPR000700">
    <property type="entry name" value="PAS-assoc_C"/>
</dbReference>
<protein>
    <submittedName>
        <fullName evidence="6">PAS domain S-box-containing protein/diguanylate cyclase (GGDEF)-like protein</fullName>
    </submittedName>
</protein>
<dbReference type="SMART" id="SM00091">
    <property type="entry name" value="PAS"/>
    <property type="match status" value="2"/>
</dbReference>
<dbReference type="InterPro" id="IPR029787">
    <property type="entry name" value="Nucleotide_cyclase"/>
</dbReference>
<dbReference type="GeneID" id="51111429"/>
<dbReference type="EMBL" id="VJWE01000012">
    <property type="protein sequence ID" value="TWG38425.1"/>
    <property type="molecule type" value="Genomic_DNA"/>
</dbReference>
<keyword evidence="1" id="KW-0472">Membrane</keyword>
<proteinExistence type="predicted"/>
<dbReference type="SMART" id="SM00052">
    <property type="entry name" value="EAL"/>
    <property type="match status" value="1"/>
</dbReference>
<organism evidence="6 7">
    <name type="scientific">Acidovorax delafieldii</name>
    <name type="common">Pseudomonas delafieldii</name>
    <dbReference type="NCBI Taxonomy" id="47920"/>
    <lineage>
        <taxon>Bacteria</taxon>
        <taxon>Pseudomonadati</taxon>
        <taxon>Pseudomonadota</taxon>
        <taxon>Betaproteobacteria</taxon>
        <taxon>Burkholderiales</taxon>
        <taxon>Comamonadaceae</taxon>
        <taxon>Acidovorax</taxon>
    </lineage>
</organism>
<dbReference type="Pfam" id="PF00989">
    <property type="entry name" value="PAS"/>
    <property type="match status" value="1"/>
</dbReference>
<evidence type="ECO:0000313" key="6">
    <source>
        <dbReference type="EMBL" id="TWG38425.1"/>
    </source>
</evidence>
<dbReference type="PROSITE" id="PS50112">
    <property type="entry name" value="PAS"/>
    <property type="match status" value="2"/>
</dbReference>
<feature type="domain" description="GGDEF" evidence="5">
    <location>
        <begin position="642"/>
        <end position="775"/>
    </location>
</feature>
<dbReference type="InterPro" id="IPR052155">
    <property type="entry name" value="Biofilm_reg_signaling"/>
</dbReference>
<dbReference type="FunFam" id="3.30.70.270:FF:000001">
    <property type="entry name" value="Diguanylate cyclase domain protein"/>
    <property type="match status" value="1"/>
</dbReference>
<dbReference type="Gene3D" id="3.30.70.270">
    <property type="match status" value="1"/>
</dbReference>
<feature type="transmembrane region" description="Helical" evidence="1">
    <location>
        <begin position="17"/>
        <end position="34"/>
    </location>
</feature>
<dbReference type="SMART" id="SM00267">
    <property type="entry name" value="GGDEF"/>
    <property type="match status" value="1"/>
</dbReference>
<dbReference type="RefSeq" id="WP_099730085.1">
    <property type="nucleotide sequence ID" value="NZ_VJWE01000012.1"/>
</dbReference>
<dbReference type="PANTHER" id="PTHR44757:SF2">
    <property type="entry name" value="BIOFILM ARCHITECTURE MAINTENANCE PROTEIN MBAA"/>
    <property type="match status" value="1"/>
</dbReference>
<comment type="caution">
    <text evidence="6">The sequence shown here is derived from an EMBL/GenBank/DDBJ whole genome shotgun (WGS) entry which is preliminary data.</text>
</comment>
<dbReference type="InterPro" id="IPR013656">
    <property type="entry name" value="PAS_4"/>
</dbReference>
<dbReference type="CDD" id="cd01949">
    <property type="entry name" value="GGDEF"/>
    <property type="match status" value="1"/>
</dbReference>
<reference evidence="6 7" key="1">
    <citation type="journal article" date="2015" name="Stand. Genomic Sci.">
        <title>Genomic Encyclopedia of Bacterial and Archaeal Type Strains, Phase III: the genomes of soil and plant-associated and newly described type strains.</title>
        <authorList>
            <person name="Whitman W.B."/>
            <person name="Woyke T."/>
            <person name="Klenk H.P."/>
            <person name="Zhou Y."/>
            <person name="Lilburn T.G."/>
            <person name="Beck B.J."/>
            <person name="De Vos P."/>
            <person name="Vandamme P."/>
            <person name="Eisen J.A."/>
            <person name="Garrity G."/>
            <person name="Hugenholtz P."/>
            <person name="Kyrpides N.C."/>
        </authorList>
    </citation>
    <scope>NUCLEOTIDE SEQUENCE [LARGE SCALE GENOMIC DNA]</scope>
    <source>
        <strain evidence="6 7">DSM 64</strain>
    </source>
</reference>
<dbReference type="CDD" id="cd12914">
    <property type="entry name" value="PDC1_DGC_like"/>
    <property type="match status" value="1"/>
</dbReference>
<dbReference type="SUPFAM" id="SSF55785">
    <property type="entry name" value="PYP-like sensor domain (PAS domain)"/>
    <property type="match status" value="2"/>
</dbReference>
<dbReference type="Pfam" id="PF00990">
    <property type="entry name" value="GGDEF"/>
    <property type="match status" value="1"/>
</dbReference>
<dbReference type="GO" id="GO:0006355">
    <property type="term" value="P:regulation of DNA-templated transcription"/>
    <property type="evidence" value="ECO:0007669"/>
    <property type="project" value="InterPro"/>
</dbReference>
<dbReference type="SMART" id="SM00086">
    <property type="entry name" value="PAC"/>
    <property type="match status" value="2"/>
</dbReference>
<dbReference type="InterPro" id="IPR001610">
    <property type="entry name" value="PAC"/>
</dbReference>
<dbReference type="Proteomes" id="UP000321485">
    <property type="component" value="Unassembled WGS sequence"/>
</dbReference>
<dbReference type="InterPro" id="IPR035965">
    <property type="entry name" value="PAS-like_dom_sf"/>
</dbReference>
<dbReference type="NCBIfam" id="TIGR00254">
    <property type="entry name" value="GGDEF"/>
    <property type="match status" value="1"/>
</dbReference>
<dbReference type="Pfam" id="PF00563">
    <property type="entry name" value="EAL"/>
    <property type="match status" value="1"/>
</dbReference>
<dbReference type="InterPro" id="IPR035919">
    <property type="entry name" value="EAL_sf"/>
</dbReference>
<dbReference type="InterPro" id="IPR000014">
    <property type="entry name" value="PAS"/>
</dbReference>
<name>A0A561XQM6_ACIDE</name>
<evidence type="ECO:0000259" key="2">
    <source>
        <dbReference type="PROSITE" id="PS50112"/>
    </source>
</evidence>
<sequence>MNSTIPASAAASSINKVTNLVIASVLFMFGLYAFDEWGQVRDREEEHMQSNLVLLTRTLDTFFLSKRAGMLSLAETIAISPGGIDNLAQVQQLLVDYLKYRPEVSQTYVSDMNGQLLASSHTPSLQGLPSLAAQPSFQDFARDARDLRDIYLGRPQRDALDKDWVFTLRYVLRDQNGQAQAVLTDVFPVDFLESLWKDAPLVQQLTVGVLRDDGYLMTRFPVPAAVTKDEVYGTRRAGALIRYLTQQQFPVQGRVEGPNALLNGQNFVNLFHRLDKLPVTVFVGQSERRFWQVWARSIDTPLALTALLLTFIKFVSLRLARRESESAQQRLVVEQVLRDSETEQRSLIDNLMTGLVIHDATGAVVRCNAEASNLLGLSFEQMTGKQLIDPAWSFLNEEGQTMPVSDYPASRVVATREPVNGIVVGIVRSKDADICWVLCRADPWFTPVGALDKIVVTFVDITMRRKLTSQLQDRELKFQALFDNSMDAVLLTSPDGTVLAVNQAACRLFDLSEAQIIARGRTGLADPADPRLQELLVQRQQRGQAAGLLTMVRGDGSHFTAEISSSIYGDSEGRQYSSMIVRDITERLRSQAELEAANAQMRRINEQLAEVAHFDMLTHLPNRVLLADRLQQAMAHCVRRNKSLAVAFLDLDGFKDINDRYGHAAGDEFLVAIAKRLRSALRDGDTLARIGGDEFVAVMTDLTAEQDCEPLLLRLLQVAAEPLLVSGQSLQVSASIGVTIYPQDGSSSEQLIRHADQAMYLAKQAGKNRFHLFDVASDAAIRIKRESLEQIATAIAQRELVLYYQPQVNMQTGEVVGMEALVRWLHPQRGLLAPSQFLPVIEDHDMAIAIGERVLDMALSQMAQWLAVGLRMPVSVNVFSKQLQQEDFVHKLRLALAVHPSVPSSALELEIVETSALQDMAQVSGLMHACAELGVRFALDDFGTGYSSLTYLKKLPAELLKIDQSFVRDMLEDRDDLAIVQGVVGLSKAFNRKVIAEGVETVDHGRTLLAMGCVLGQGYGIARPMPAQQVPGWLDQWRAQQPWVRETDADLPD</sequence>
<feature type="domain" description="PAC" evidence="3">
    <location>
        <begin position="420"/>
        <end position="473"/>
    </location>
</feature>
<dbReference type="PANTHER" id="PTHR44757">
    <property type="entry name" value="DIGUANYLATE CYCLASE DGCP"/>
    <property type="match status" value="1"/>
</dbReference>
<dbReference type="InterPro" id="IPR043128">
    <property type="entry name" value="Rev_trsase/Diguanyl_cyclase"/>
</dbReference>
<keyword evidence="1" id="KW-1133">Transmembrane helix</keyword>
<dbReference type="CDD" id="cd01948">
    <property type="entry name" value="EAL"/>
    <property type="match status" value="1"/>
</dbReference>
<feature type="domain" description="PAS" evidence="2">
    <location>
        <begin position="474"/>
        <end position="519"/>
    </location>
</feature>
<dbReference type="InterPro" id="IPR001633">
    <property type="entry name" value="EAL_dom"/>
</dbReference>
<dbReference type="NCBIfam" id="TIGR00229">
    <property type="entry name" value="sensory_box"/>
    <property type="match status" value="2"/>
</dbReference>
<dbReference type="SUPFAM" id="SSF55073">
    <property type="entry name" value="Nucleotide cyclase"/>
    <property type="match status" value="1"/>
</dbReference>
<dbReference type="PROSITE" id="PS50887">
    <property type="entry name" value="GGDEF"/>
    <property type="match status" value="1"/>
</dbReference>
<accession>A0A561XQM6</accession>
<evidence type="ECO:0000313" key="7">
    <source>
        <dbReference type="Proteomes" id="UP000321485"/>
    </source>
</evidence>
<dbReference type="Gene3D" id="3.20.20.450">
    <property type="entry name" value="EAL domain"/>
    <property type="match status" value="1"/>
</dbReference>
<dbReference type="PROSITE" id="PS50883">
    <property type="entry name" value="EAL"/>
    <property type="match status" value="1"/>
</dbReference>
<evidence type="ECO:0000259" key="3">
    <source>
        <dbReference type="PROSITE" id="PS50113"/>
    </source>
</evidence>
<dbReference type="Gene3D" id="3.30.450.20">
    <property type="entry name" value="PAS domain"/>
    <property type="match status" value="4"/>
</dbReference>
<dbReference type="GO" id="GO:0003824">
    <property type="term" value="F:catalytic activity"/>
    <property type="evidence" value="ECO:0007669"/>
    <property type="project" value="UniProtKB-ARBA"/>
</dbReference>
<dbReference type="InterPro" id="IPR000160">
    <property type="entry name" value="GGDEF_dom"/>
</dbReference>
<dbReference type="CDD" id="cd12915">
    <property type="entry name" value="PDC2_DGC_like"/>
    <property type="match status" value="1"/>
</dbReference>
<keyword evidence="1" id="KW-0812">Transmembrane</keyword>